<evidence type="ECO:0000313" key="2">
    <source>
        <dbReference type="Proteomes" id="UP001056384"/>
    </source>
</evidence>
<sequence length="93" mass="10697">MVYRYWVGCAFAHLPVPKKRTGQGTYKYAGPVHDQLSTPQEVFDAEASLTYHLIFEEHFCIIAIACIVERMRDLVHKEARYCQVGSSLKFQAM</sequence>
<protein>
    <submittedName>
        <fullName evidence="1">Uncharacterized protein</fullName>
    </submittedName>
</protein>
<organism evidence="1 2">
    <name type="scientific">Septoria linicola</name>
    <dbReference type="NCBI Taxonomy" id="215465"/>
    <lineage>
        <taxon>Eukaryota</taxon>
        <taxon>Fungi</taxon>
        <taxon>Dikarya</taxon>
        <taxon>Ascomycota</taxon>
        <taxon>Pezizomycotina</taxon>
        <taxon>Dothideomycetes</taxon>
        <taxon>Dothideomycetidae</taxon>
        <taxon>Mycosphaerellales</taxon>
        <taxon>Mycosphaerellaceae</taxon>
        <taxon>Septoria</taxon>
    </lineage>
</organism>
<evidence type="ECO:0000313" key="1">
    <source>
        <dbReference type="EMBL" id="USW47458.1"/>
    </source>
</evidence>
<name>A0A9Q9AJT5_9PEZI</name>
<dbReference type="Proteomes" id="UP001056384">
    <property type="component" value="Chromosome 1"/>
</dbReference>
<dbReference type="EMBL" id="CP099418">
    <property type="protein sequence ID" value="USW47458.1"/>
    <property type="molecule type" value="Genomic_DNA"/>
</dbReference>
<accession>A0A9Q9AJT5</accession>
<reference evidence="1" key="1">
    <citation type="submission" date="2022-06" db="EMBL/GenBank/DDBJ databases">
        <title>Complete genome sequences of two strains of the flax pathogen Septoria linicola.</title>
        <authorList>
            <person name="Lapalu N."/>
            <person name="Simon A."/>
            <person name="Demenou B."/>
            <person name="Paumier D."/>
            <person name="Guillot M.-P."/>
            <person name="Gout L."/>
            <person name="Valade R."/>
        </authorList>
    </citation>
    <scope>NUCLEOTIDE SEQUENCE</scope>
    <source>
        <strain evidence="1">SE15195</strain>
    </source>
</reference>
<proteinExistence type="predicted"/>
<keyword evidence="2" id="KW-1185">Reference proteome</keyword>
<dbReference type="AlphaFoldDB" id="A0A9Q9AJT5"/>
<gene>
    <name evidence="1" type="ORF">Slin15195_G007770</name>
</gene>